<dbReference type="Gene3D" id="2.60.40.4070">
    <property type="match status" value="1"/>
</dbReference>
<dbReference type="Gene3D" id="2.60.40.10">
    <property type="entry name" value="Immunoglobulins"/>
    <property type="match status" value="1"/>
</dbReference>
<evidence type="ECO:0008006" key="3">
    <source>
        <dbReference type="Google" id="ProtNLM"/>
    </source>
</evidence>
<name>A0A832DKQ8_9BACT</name>
<dbReference type="EMBL" id="DSVI01000001">
    <property type="protein sequence ID" value="HGT46431.1"/>
    <property type="molecule type" value="Genomic_DNA"/>
</dbReference>
<proteinExistence type="predicted"/>
<dbReference type="InterPro" id="IPR018247">
    <property type="entry name" value="EF_Hand_1_Ca_BS"/>
</dbReference>
<dbReference type="PROSITE" id="PS00018">
    <property type="entry name" value="EF_HAND_1"/>
    <property type="match status" value="1"/>
</dbReference>
<evidence type="ECO:0000256" key="1">
    <source>
        <dbReference type="SAM" id="MobiDB-lite"/>
    </source>
</evidence>
<evidence type="ECO:0000313" key="2">
    <source>
        <dbReference type="EMBL" id="HGT46431.1"/>
    </source>
</evidence>
<dbReference type="InterPro" id="IPR013783">
    <property type="entry name" value="Ig-like_fold"/>
</dbReference>
<organism evidence="2">
    <name type="scientific">Ignavibacterium album</name>
    <dbReference type="NCBI Taxonomy" id="591197"/>
    <lineage>
        <taxon>Bacteria</taxon>
        <taxon>Pseudomonadati</taxon>
        <taxon>Ignavibacteriota</taxon>
        <taxon>Ignavibacteria</taxon>
        <taxon>Ignavibacteriales</taxon>
        <taxon>Ignavibacteriaceae</taxon>
        <taxon>Ignavibacterium</taxon>
    </lineage>
</organism>
<accession>A0A832DKQ8</accession>
<protein>
    <recommendedName>
        <fullName evidence="3">T9SS type A sorting domain-containing protein</fullName>
    </recommendedName>
</protein>
<dbReference type="AlphaFoldDB" id="A0A832DKQ8"/>
<gene>
    <name evidence="2" type="ORF">ENS56_00135</name>
</gene>
<comment type="caution">
    <text evidence="2">The sequence shown here is derived from an EMBL/GenBank/DDBJ whole genome shotgun (WGS) entry which is preliminary data.</text>
</comment>
<reference evidence="2" key="1">
    <citation type="journal article" date="2020" name="mSystems">
        <title>Genome- and Community-Level Interaction Insights into Carbon Utilization and Element Cycling Functions of Hydrothermarchaeota in Hydrothermal Sediment.</title>
        <authorList>
            <person name="Zhou Z."/>
            <person name="Liu Y."/>
            <person name="Xu W."/>
            <person name="Pan J."/>
            <person name="Luo Z.H."/>
            <person name="Li M."/>
        </authorList>
    </citation>
    <scope>NUCLEOTIDE SEQUENCE [LARGE SCALE GENOMIC DNA]</scope>
    <source>
        <strain evidence="2">SpSt-500</strain>
    </source>
</reference>
<sequence>MLKKFILIAIIVLSEITFSQITPQTQLYRDEPKGNIEFRREGVMDGNQIRTLFYNNGEVGQWPYQPSGEWPKGSGHSYLDGVCVLIASEVTAPGNGQIIHPLETSYREWMDKDPSTGEIWGLEPVPGYVNPSSTKPAINTDPKSWPEVWPAALNLTPEWNGYWYGYFGRGVLNSDFETFFVMDDSRDKEFTRTPFNYFPIDSDRDRGGLGLRVEVRGFQWSHVLAEDIIFWHYDIVNISDFNYPTTLFGFYTDCGVGGTNDSEDDNASFDLRLDLAYCYDNDGLGVPDNWQTGYYGYAYLESPGNGYDGIDNDEDGMIDERRDDGIDNDGDWIPYSDLNGNGKWDPDENEPLNNDVGRDGVGPFDRQYTGPDEGEGDGLPTDGEPNFDKTDKDESDQIGLTAVSIYRLGQGGTGGGWPKDDESMWLKMNAGTFDTSLQRANISMVFSSGPFPLNQNLRERFSMALVFGEDLNDIIFNKETVQQIYNANYNFSKPPIKPILTAVPGDQKVYLYWDNIAEQSRDPFLGYENGDPTQGYKKDFEGYLIYRSTEPEFNDIKIITDSKGSPKYWKPIAQFDLKDGIKGPDPVGINGAHFWRGDDTGLQYSYVDTDVKNGVRYYYACVSYDMGDPNFGTAGLQPSECTKIITEDFAGNLQFVDINCAVVTPNAPVAGYVPPQIQGDLKHVTEGVGTGSLQINILDPRIVLEGAQYTIEFKSSEAYPLYHTQEYKVIKTYNGVTDTIFTVDSTYFGVERISPPFDGMALTVLNDTSVTIIDSLTGWMIGNSNLIMRAIPDLTPVRGIQWPADYEITFYDTPQDTSYIQSPPKYRRFPVNLKVWNKTEGKYSKVAIQDNDGSQSLTIGDLIQILEFQGPVSPTNVRFAWNITYDAPADPNATPIYPANGDKYLISTTKQFKTGDKFIFSTKAVNVDKNLAKEQLSKIDVVPNPYLGAAVWERRNLNSTGRGERKIDFVNLPNQCTIRIYTITGQLIKTLYKESGFLDGTISWNLVTDDGMDAAYGVYVYHVDALGVGEYIGKFALIK</sequence>
<feature type="region of interest" description="Disordered" evidence="1">
    <location>
        <begin position="339"/>
        <end position="394"/>
    </location>
</feature>